<dbReference type="EMBL" id="JAHEWX010000007">
    <property type="protein sequence ID" value="MBT1541582.1"/>
    <property type="molecule type" value="Genomic_DNA"/>
</dbReference>
<dbReference type="Proteomes" id="UP000709437">
    <property type="component" value="Unassembled WGS sequence"/>
</dbReference>
<reference evidence="2" key="1">
    <citation type="submission" date="2021-05" db="EMBL/GenBank/DDBJ databases">
        <title>Whole genome sequence of Curtobacterium flaccumfaciens pv. flaccumfaciens strain CFBP 3417.</title>
        <authorList>
            <person name="Osdaghi E."/>
            <person name="Taghouti G."/>
            <person name="Portier P."/>
            <person name="Fazliarab A."/>
            <person name="Taghavi S.M."/>
            <person name="Briand M."/>
            <person name="Le-Saux M."/>
            <person name="Jacques M.-A."/>
        </authorList>
    </citation>
    <scope>NUCLEOTIDE SEQUENCE</scope>
    <source>
        <strain evidence="2">CFBP 3417</strain>
    </source>
</reference>
<evidence type="ECO:0000313" key="2">
    <source>
        <dbReference type="EMBL" id="MBT1541582.1"/>
    </source>
</evidence>
<feature type="transmembrane region" description="Helical" evidence="1">
    <location>
        <begin position="192"/>
        <end position="214"/>
    </location>
</feature>
<keyword evidence="1" id="KW-0472">Membrane</keyword>
<keyword evidence="1" id="KW-0812">Transmembrane</keyword>
<sequence length="301" mass="31850">MTKQQTTAIAGLLLLAMLLTVLIGVFDARRGVIASEGNDLRSGQSVWVNATLDELMRARNAFEPGTKVFVRLEGDVRAVAMLSGRWTDVPLHDGHALTGRPGEALAGADVAVRGDDIVVDGKPYDVVGRLGVRADSLLSDDVIVADPSRFSASPQRLLLDGPSSVRHYSAEFPGRSVEIVDDGTNRRTNVDAVSPVLVTLGVLVVMLIGVVAGLQAGRWELRTAAVRFTTGIRPLSTLRSAATRVSVITIAACTTALAGAAVVRQTTILDLDVTTVVVSVGTVVLAVSVASFWQGTRRWNC</sequence>
<accession>A0A9Q2ZPR8</accession>
<evidence type="ECO:0000256" key="1">
    <source>
        <dbReference type="SAM" id="Phobius"/>
    </source>
</evidence>
<gene>
    <name evidence="2" type="ORF">KK103_07420</name>
</gene>
<feature type="transmembrane region" description="Helical" evidence="1">
    <location>
        <begin position="275"/>
        <end position="293"/>
    </location>
</feature>
<organism evidence="2 3">
    <name type="scientific">Curtobacterium flaccumfaciens pv. flaccumfaciens</name>
    <dbReference type="NCBI Taxonomy" id="138532"/>
    <lineage>
        <taxon>Bacteria</taxon>
        <taxon>Bacillati</taxon>
        <taxon>Actinomycetota</taxon>
        <taxon>Actinomycetes</taxon>
        <taxon>Micrococcales</taxon>
        <taxon>Microbacteriaceae</taxon>
        <taxon>Curtobacterium</taxon>
    </lineage>
</organism>
<dbReference type="RefSeq" id="WP_214562700.1">
    <property type="nucleotide sequence ID" value="NZ_JAHEWX010000007.1"/>
</dbReference>
<protein>
    <submittedName>
        <fullName evidence="2">Uncharacterized protein</fullName>
    </submittedName>
</protein>
<feature type="transmembrane region" description="Helical" evidence="1">
    <location>
        <begin position="241"/>
        <end position="263"/>
    </location>
</feature>
<name>A0A9Q2ZPR8_9MICO</name>
<keyword evidence="1" id="KW-1133">Transmembrane helix</keyword>
<comment type="caution">
    <text evidence="2">The sequence shown here is derived from an EMBL/GenBank/DDBJ whole genome shotgun (WGS) entry which is preliminary data.</text>
</comment>
<proteinExistence type="predicted"/>
<dbReference type="AlphaFoldDB" id="A0A9Q2ZPR8"/>
<evidence type="ECO:0000313" key="3">
    <source>
        <dbReference type="Proteomes" id="UP000709437"/>
    </source>
</evidence>